<accession>A0A075GP93</accession>
<dbReference type="GO" id="GO:0035312">
    <property type="term" value="F:5'-3' DNA exonuclease activity"/>
    <property type="evidence" value="ECO:0007669"/>
    <property type="project" value="TreeGrafter"/>
</dbReference>
<proteinExistence type="predicted"/>
<dbReference type="PANTHER" id="PTHR23240:SF8">
    <property type="entry name" value="PROTEIN ARTEMIS"/>
    <property type="match status" value="1"/>
</dbReference>
<evidence type="ECO:0000256" key="2">
    <source>
        <dbReference type="ARBA" id="ARBA00022801"/>
    </source>
</evidence>
<dbReference type="SUPFAM" id="SSF56281">
    <property type="entry name" value="Metallo-hydrolase/oxidoreductase"/>
    <property type="match status" value="1"/>
</dbReference>
<dbReference type="GO" id="GO:0006303">
    <property type="term" value="P:double-strand break repair via nonhomologous end joining"/>
    <property type="evidence" value="ECO:0007669"/>
    <property type="project" value="TreeGrafter"/>
</dbReference>
<dbReference type="AlphaFoldDB" id="A0A075GP93"/>
<sequence>MILCMRNVRLTKNGIECPNSISTVYLDPKKIQNEGVHFVSHAHIDHLPNGGDGTILSSAETNKIAKLRGFTLKNSVDKLENFTLVDSGHIFGSKGLLFDDIFYTGDISTRDRGFLKGAKVPKCKILITECTFGLPEFVLPSVTEIVQQVNEIIANLYSKGRPVILLGYELGKAQTLSQLFGDWDPIYYHDSVKKMNDLHRSMGVPLKDSIGHTQAEFEGLLDKKPWVMIAPMMSAKNNFIKNMKSKYDAITIGFSGWANSKKFGFSRGTDYFIPLSDHCDYNELIELVTQSGAEKIYTIHGFVDEFAMDLNKLGFSAQPLRESSLDNFC</sequence>
<evidence type="ECO:0000256" key="3">
    <source>
        <dbReference type="ARBA" id="ARBA00022839"/>
    </source>
</evidence>
<reference evidence="4" key="1">
    <citation type="journal article" date="2014" name="Genome Biol. Evol.">
        <title>Pangenome evidence for extensive interdomain horizontal transfer affecting lineage core and shell genes in uncultured planktonic thaumarchaeota and euryarchaeota.</title>
        <authorList>
            <person name="Deschamps P."/>
            <person name="Zivanovic Y."/>
            <person name="Moreira D."/>
            <person name="Rodriguez-Valera F."/>
            <person name="Lopez-Garcia P."/>
        </authorList>
    </citation>
    <scope>NUCLEOTIDE SEQUENCE</scope>
</reference>
<name>A0A075GP93_9ARCH</name>
<dbReference type="EMBL" id="KF900692">
    <property type="protein sequence ID" value="AIF03847.1"/>
    <property type="molecule type" value="Genomic_DNA"/>
</dbReference>
<keyword evidence="1" id="KW-0540">Nuclease</keyword>
<protein>
    <submittedName>
        <fullName evidence="4">Putative exonuclease</fullName>
    </submittedName>
</protein>
<dbReference type="GO" id="GO:0036297">
    <property type="term" value="P:interstrand cross-link repair"/>
    <property type="evidence" value="ECO:0007669"/>
    <property type="project" value="TreeGrafter"/>
</dbReference>
<evidence type="ECO:0000313" key="4">
    <source>
        <dbReference type="EMBL" id="AIF03847.1"/>
    </source>
</evidence>
<keyword evidence="3 4" id="KW-0269">Exonuclease</keyword>
<organism evidence="4">
    <name type="scientific">uncultured marine thaumarchaeote KM3_16_C10</name>
    <dbReference type="NCBI Taxonomy" id="1456042"/>
    <lineage>
        <taxon>Archaea</taxon>
        <taxon>Nitrososphaerota</taxon>
        <taxon>environmental samples</taxon>
    </lineage>
</organism>
<keyword evidence="2" id="KW-0378">Hydrolase</keyword>
<dbReference type="PANTHER" id="PTHR23240">
    <property type="entry name" value="DNA CROSS-LINK REPAIR PROTEIN PSO2/SNM1-RELATED"/>
    <property type="match status" value="1"/>
</dbReference>
<evidence type="ECO:0000256" key="1">
    <source>
        <dbReference type="ARBA" id="ARBA00022722"/>
    </source>
</evidence>
<dbReference type="InterPro" id="IPR036866">
    <property type="entry name" value="RibonucZ/Hydroxyglut_hydro"/>
</dbReference>
<dbReference type="GO" id="GO:0003684">
    <property type="term" value="F:damaged DNA binding"/>
    <property type="evidence" value="ECO:0007669"/>
    <property type="project" value="TreeGrafter"/>
</dbReference>
<dbReference type="Gene3D" id="3.60.15.10">
    <property type="entry name" value="Ribonuclease Z/Hydroxyacylglutathione hydrolase-like"/>
    <property type="match status" value="1"/>
</dbReference>
<dbReference type="Gene3D" id="3.40.50.10890">
    <property type="match status" value="1"/>
</dbReference>